<name>A0ABU6WRT9_9FABA</name>
<feature type="signal peptide" evidence="2">
    <location>
        <begin position="1"/>
        <end position="16"/>
    </location>
</feature>
<evidence type="ECO:0000313" key="3">
    <source>
        <dbReference type="EMBL" id="MED6188611.1"/>
    </source>
</evidence>
<keyword evidence="4" id="KW-1185">Reference proteome</keyword>
<dbReference type="Proteomes" id="UP001341840">
    <property type="component" value="Unassembled WGS sequence"/>
</dbReference>
<feature type="chain" id="PRO_5046473062" evidence="2">
    <location>
        <begin position="17"/>
        <end position="124"/>
    </location>
</feature>
<evidence type="ECO:0000256" key="1">
    <source>
        <dbReference type="SAM" id="MobiDB-lite"/>
    </source>
</evidence>
<proteinExistence type="predicted"/>
<evidence type="ECO:0000313" key="4">
    <source>
        <dbReference type="Proteomes" id="UP001341840"/>
    </source>
</evidence>
<protein>
    <submittedName>
        <fullName evidence="3">Uncharacterized protein</fullName>
    </submittedName>
</protein>
<feature type="region of interest" description="Disordered" evidence="1">
    <location>
        <begin position="60"/>
        <end position="124"/>
    </location>
</feature>
<sequence>MFLAFAFLFSSSTISATHLYFLSNTFFSVPLISVVQVLKEELGLDEVLNSPESDRCRRAITADGCGTNRSATDSKVSSKRLKQSESSNEEGKVRVLVGTIIEKASSKNNGSHGDGDDGDEKVLV</sequence>
<keyword evidence="2" id="KW-0732">Signal</keyword>
<reference evidence="3 4" key="1">
    <citation type="journal article" date="2023" name="Plants (Basel)">
        <title>Bridging the Gap: Combining Genomics and Transcriptomics Approaches to Understand Stylosanthes scabra, an Orphan Legume from the Brazilian Caatinga.</title>
        <authorList>
            <person name="Ferreira-Neto J.R.C."/>
            <person name="da Silva M.D."/>
            <person name="Binneck E."/>
            <person name="de Melo N.F."/>
            <person name="da Silva R.H."/>
            <person name="de Melo A.L.T.M."/>
            <person name="Pandolfi V."/>
            <person name="Bustamante F.O."/>
            <person name="Brasileiro-Vidal A.C."/>
            <person name="Benko-Iseppon A.M."/>
        </authorList>
    </citation>
    <scope>NUCLEOTIDE SEQUENCE [LARGE SCALE GENOMIC DNA]</scope>
    <source>
        <tissue evidence="3">Leaves</tissue>
    </source>
</reference>
<evidence type="ECO:0000256" key="2">
    <source>
        <dbReference type="SAM" id="SignalP"/>
    </source>
</evidence>
<comment type="caution">
    <text evidence="3">The sequence shown here is derived from an EMBL/GenBank/DDBJ whole genome shotgun (WGS) entry which is preliminary data.</text>
</comment>
<gene>
    <name evidence="3" type="ORF">PIB30_087528</name>
</gene>
<organism evidence="3 4">
    <name type="scientific">Stylosanthes scabra</name>
    <dbReference type="NCBI Taxonomy" id="79078"/>
    <lineage>
        <taxon>Eukaryota</taxon>
        <taxon>Viridiplantae</taxon>
        <taxon>Streptophyta</taxon>
        <taxon>Embryophyta</taxon>
        <taxon>Tracheophyta</taxon>
        <taxon>Spermatophyta</taxon>
        <taxon>Magnoliopsida</taxon>
        <taxon>eudicotyledons</taxon>
        <taxon>Gunneridae</taxon>
        <taxon>Pentapetalae</taxon>
        <taxon>rosids</taxon>
        <taxon>fabids</taxon>
        <taxon>Fabales</taxon>
        <taxon>Fabaceae</taxon>
        <taxon>Papilionoideae</taxon>
        <taxon>50 kb inversion clade</taxon>
        <taxon>dalbergioids sensu lato</taxon>
        <taxon>Dalbergieae</taxon>
        <taxon>Pterocarpus clade</taxon>
        <taxon>Stylosanthes</taxon>
    </lineage>
</organism>
<dbReference type="EMBL" id="JASCZI010182789">
    <property type="protein sequence ID" value="MED6188611.1"/>
    <property type="molecule type" value="Genomic_DNA"/>
</dbReference>
<accession>A0ABU6WRT9</accession>